<evidence type="ECO:0000256" key="8">
    <source>
        <dbReference type="PIRSR" id="PIRSR640255-1"/>
    </source>
</evidence>
<evidence type="ECO:0000259" key="11">
    <source>
        <dbReference type="SMART" id="SM00477"/>
    </source>
</evidence>
<dbReference type="InterPro" id="IPR001604">
    <property type="entry name" value="Endo_G_ENPP1-like_dom"/>
</dbReference>
<organism evidence="13 14">
    <name type="scientific">Formosa agariphila (strain DSM 15362 / KCTC 12365 / LMG 23005 / KMM 3901 / M-2Alg 35-1)</name>
    <dbReference type="NCBI Taxonomy" id="1347342"/>
    <lineage>
        <taxon>Bacteria</taxon>
        <taxon>Pseudomonadati</taxon>
        <taxon>Bacteroidota</taxon>
        <taxon>Flavobacteriia</taxon>
        <taxon>Flavobacteriales</taxon>
        <taxon>Flavobacteriaceae</taxon>
        <taxon>Formosa</taxon>
    </lineage>
</organism>
<dbReference type="Proteomes" id="UP000016160">
    <property type="component" value="Chromosome"/>
</dbReference>
<name>T2KHN7_FORAG</name>
<comment type="cofactor">
    <cofactor evidence="1 10">
        <name>Mg(2+)</name>
        <dbReference type="ChEBI" id="CHEBI:18420"/>
    </cofactor>
</comment>
<keyword evidence="5 10" id="KW-0255">Endonuclease</keyword>
<dbReference type="HOGENOM" id="CLU_055174_2_0_10"/>
<reference evidence="13 14" key="1">
    <citation type="journal article" date="2013" name="Appl. Environ. Microbiol.">
        <title>The genome of the alga-associated marine flavobacterium Formosa agariphila KMM 3901T reveals a broad potential for degradation of algal polysaccharides.</title>
        <authorList>
            <person name="Mann A.J."/>
            <person name="Hahnke R.L."/>
            <person name="Huang S."/>
            <person name="Werner J."/>
            <person name="Xing P."/>
            <person name="Barbeyron T."/>
            <person name="Huettel B."/>
            <person name="Stueber K."/>
            <person name="Reinhardt R."/>
            <person name="Harder J."/>
            <person name="Gloeckner F.O."/>
            <person name="Amann R.I."/>
            <person name="Teeling H."/>
        </authorList>
    </citation>
    <scope>NUCLEOTIDE SEQUENCE [LARGE SCALE GENOMIC DNA]</scope>
    <source>
        <strain evidence="14">DSM 15362 / KCTC 12365 / LMG 23005 / KMM 3901</strain>
    </source>
</reference>
<dbReference type="GO" id="GO:0046872">
    <property type="term" value="F:metal ion binding"/>
    <property type="evidence" value="ECO:0007669"/>
    <property type="project" value="UniProtKB-KW"/>
</dbReference>
<comment type="similarity">
    <text evidence="2 10">Belongs to the DNA/RNA non-specific endonuclease family.</text>
</comment>
<feature type="binding site" evidence="9">
    <location>
        <position position="153"/>
    </location>
    <ligand>
        <name>Mg(2+)</name>
        <dbReference type="ChEBI" id="CHEBI:18420"/>
        <note>catalytic</note>
    </ligand>
</feature>
<keyword evidence="14" id="KW-1185">Reference proteome</keyword>
<dbReference type="InterPro" id="IPR018524">
    <property type="entry name" value="DNA/RNA_endonuclease_AS"/>
</dbReference>
<dbReference type="eggNOG" id="COG1864">
    <property type="taxonomic scope" value="Bacteria"/>
</dbReference>
<evidence type="ECO:0000313" key="14">
    <source>
        <dbReference type="Proteomes" id="UP000016160"/>
    </source>
</evidence>
<gene>
    <name evidence="13" type="ORF">BN863_2290</name>
</gene>
<dbReference type="InterPro" id="IPR040255">
    <property type="entry name" value="Non-specific_endonuclease"/>
</dbReference>
<dbReference type="RefSeq" id="WP_038526450.1">
    <property type="nucleotide sequence ID" value="NZ_HG315671.1"/>
</dbReference>
<dbReference type="AlphaFoldDB" id="T2KHN7"/>
<evidence type="ECO:0000256" key="1">
    <source>
        <dbReference type="ARBA" id="ARBA00001946"/>
    </source>
</evidence>
<evidence type="ECO:0000256" key="10">
    <source>
        <dbReference type="RuleBase" id="RU366055"/>
    </source>
</evidence>
<proteinExistence type="inferred from homology"/>
<dbReference type="InterPro" id="IPR044929">
    <property type="entry name" value="DNA/RNA_non-sp_Endonuclease_sf"/>
</dbReference>
<feature type="domain" description="DNA/RNA non-specific endonuclease/pyrophosphatase/phosphodiesterase" evidence="12">
    <location>
        <begin position="60"/>
        <end position="254"/>
    </location>
</feature>
<evidence type="ECO:0000256" key="3">
    <source>
        <dbReference type="ARBA" id="ARBA00022722"/>
    </source>
</evidence>
<sequence>MKKFLTVIGVVFIIGVYAYDQYLKNDDFNTTDTYAPEDDFRNKKENTYYLPTSTTGAIVFHNNYTLSYNEAHEQAEWVAYMLKKSDIVYTKRKRPYFNEDKAVKTKSADWRSYKNSGYDRGHLCPAGDRRKTINSYNETFLTSNISPQDHDFNAGIWNDLEQLVRTWAKSYNDVYVVTGGVLKGNLKTIGKDQVSVPDYFYKIIFKDQGDTSKMIGFIIPNRPNETQALQSYVVSVDYIESQTGIDFFPKLDDALEINLERAASTKGWRFR</sequence>
<evidence type="ECO:0000256" key="9">
    <source>
        <dbReference type="PIRSR" id="PIRSR640255-2"/>
    </source>
</evidence>
<dbReference type="EC" id="3.1.30.-" evidence="10"/>
<dbReference type="InterPro" id="IPR044925">
    <property type="entry name" value="His-Me_finger_sf"/>
</dbReference>
<evidence type="ECO:0000256" key="6">
    <source>
        <dbReference type="ARBA" id="ARBA00022801"/>
    </source>
</evidence>
<dbReference type="InterPro" id="IPR020821">
    <property type="entry name" value="ENPP1-3/EXOG-like_nuc-like"/>
</dbReference>
<evidence type="ECO:0000259" key="12">
    <source>
        <dbReference type="SMART" id="SM00892"/>
    </source>
</evidence>
<dbReference type="GO" id="GO:0004519">
    <property type="term" value="F:endonuclease activity"/>
    <property type="evidence" value="ECO:0007669"/>
    <property type="project" value="UniProtKB-UniRule"/>
</dbReference>
<evidence type="ECO:0000313" key="13">
    <source>
        <dbReference type="EMBL" id="CDF77941.1"/>
    </source>
</evidence>
<dbReference type="OrthoDB" id="9811262at2"/>
<keyword evidence="7" id="KW-0460">Magnesium</keyword>
<evidence type="ECO:0000256" key="2">
    <source>
        <dbReference type="ARBA" id="ARBA00010052"/>
    </source>
</evidence>
<keyword evidence="4 9" id="KW-0479">Metal-binding</keyword>
<dbReference type="SMART" id="SM00477">
    <property type="entry name" value="NUC"/>
    <property type="match status" value="1"/>
</dbReference>
<evidence type="ECO:0000256" key="4">
    <source>
        <dbReference type="ARBA" id="ARBA00022723"/>
    </source>
</evidence>
<feature type="domain" description="ENPP1-3/EXOG-like endonuclease/phosphodiesterase" evidence="11">
    <location>
        <begin position="61"/>
        <end position="254"/>
    </location>
</feature>
<dbReference type="Pfam" id="PF01223">
    <property type="entry name" value="Endonuclease_NS"/>
    <property type="match status" value="1"/>
</dbReference>
<dbReference type="SUPFAM" id="SSF54060">
    <property type="entry name" value="His-Me finger endonucleases"/>
    <property type="match status" value="1"/>
</dbReference>
<dbReference type="Gene3D" id="3.40.570.10">
    <property type="entry name" value="Extracellular Endonuclease, subunit A"/>
    <property type="match status" value="1"/>
</dbReference>
<evidence type="ECO:0000256" key="5">
    <source>
        <dbReference type="ARBA" id="ARBA00022759"/>
    </source>
</evidence>
<dbReference type="PROSITE" id="PS01070">
    <property type="entry name" value="NUCLEASE_NON_SPEC"/>
    <property type="match status" value="1"/>
</dbReference>
<accession>T2KHN7</accession>
<keyword evidence="6 10" id="KW-0378">Hydrolase</keyword>
<feature type="active site" description="Proton acceptor" evidence="8">
    <location>
        <position position="122"/>
    </location>
</feature>
<dbReference type="PATRIC" id="fig|1347342.6.peg.232"/>
<dbReference type="EMBL" id="HG315671">
    <property type="protein sequence ID" value="CDF77941.1"/>
    <property type="molecule type" value="Genomic_DNA"/>
</dbReference>
<dbReference type="SMART" id="SM00892">
    <property type="entry name" value="Endonuclease_NS"/>
    <property type="match status" value="1"/>
</dbReference>
<dbReference type="PANTHER" id="PTHR13966">
    <property type="entry name" value="ENDONUCLEASE RELATED"/>
    <property type="match status" value="1"/>
</dbReference>
<dbReference type="GO" id="GO:0003676">
    <property type="term" value="F:nucleic acid binding"/>
    <property type="evidence" value="ECO:0007669"/>
    <property type="project" value="InterPro"/>
</dbReference>
<evidence type="ECO:0000256" key="7">
    <source>
        <dbReference type="ARBA" id="ARBA00022842"/>
    </source>
</evidence>
<dbReference type="PANTHER" id="PTHR13966:SF5">
    <property type="entry name" value="ENDONUCLEASE G, MITOCHONDRIAL"/>
    <property type="match status" value="1"/>
</dbReference>
<dbReference type="GO" id="GO:0016787">
    <property type="term" value="F:hydrolase activity"/>
    <property type="evidence" value="ECO:0007669"/>
    <property type="project" value="UniProtKB-KW"/>
</dbReference>
<protein>
    <recommendedName>
        <fullName evidence="10">Endonuclease</fullName>
        <ecNumber evidence="10">3.1.30.-</ecNumber>
    </recommendedName>
</protein>
<keyword evidence="3 10" id="KW-0540">Nuclease</keyword>
<dbReference type="STRING" id="1347342.BN863_2290"/>